<accession>A0ACB8CDI6</accession>
<reference evidence="1" key="1">
    <citation type="submission" date="2020-05" db="EMBL/GenBank/DDBJ databases">
        <title>Large-scale comparative analyses of tick genomes elucidate their genetic diversity and vector capacities.</title>
        <authorList>
            <person name="Jia N."/>
            <person name="Wang J."/>
            <person name="Shi W."/>
            <person name="Du L."/>
            <person name="Sun Y."/>
            <person name="Zhan W."/>
            <person name="Jiang J."/>
            <person name="Wang Q."/>
            <person name="Zhang B."/>
            <person name="Ji P."/>
            <person name="Sakyi L.B."/>
            <person name="Cui X."/>
            <person name="Yuan T."/>
            <person name="Jiang B."/>
            <person name="Yang W."/>
            <person name="Lam T.T.-Y."/>
            <person name="Chang Q."/>
            <person name="Ding S."/>
            <person name="Wang X."/>
            <person name="Zhu J."/>
            <person name="Ruan X."/>
            <person name="Zhao L."/>
            <person name="Wei J."/>
            <person name="Que T."/>
            <person name="Du C."/>
            <person name="Cheng J."/>
            <person name="Dai P."/>
            <person name="Han X."/>
            <person name="Huang E."/>
            <person name="Gao Y."/>
            <person name="Liu J."/>
            <person name="Shao H."/>
            <person name="Ye R."/>
            <person name="Li L."/>
            <person name="Wei W."/>
            <person name="Wang X."/>
            <person name="Wang C."/>
            <person name="Yang T."/>
            <person name="Huo Q."/>
            <person name="Li W."/>
            <person name="Guo W."/>
            <person name="Chen H."/>
            <person name="Zhou L."/>
            <person name="Ni X."/>
            <person name="Tian J."/>
            <person name="Zhou Y."/>
            <person name="Sheng Y."/>
            <person name="Liu T."/>
            <person name="Pan Y."/>
            <person name="Xia L."/>
            <person name="Li J."/>
            <person name="Zhao F."/>
            <person name="Cao W."/>
        </authorList>
    </citation>
    <scope>NUCLEOTIDE SEQUENCE</scope>
    <source>
        <strain evidence="1">Dsil-2018</strain>
    </source>
</reference>
<proteinExistence type="predicted"/>
<name>A0ACB8CDI6_DERSI</name>
<dbReference type="Proteomes" id="UP000821865">
    <property type="component" value="Chromosome 7"/>
</dbReference>
<protein>
    <submittedName>
        <fullName evidence="1">Uncharacterized protein</fullName>
    </submittedName>
</protein>
<organism evidence="1 2">
    <name type="scientific">Dermacentor silvarum</name>
    <name type="common">Tick</name>
    <dbReference type="NCBI Taxonomy" id="543639"/>
    <lineage>
        <taxon>Eukaryota</taxon>
        <taxon>Metazoa</taxon>
        <taxon>Ecdysozoa</taxon>
        <taxon>Arthropoda</taxon>
        <taxon>Chelicerata</taxon>
        <taxon>Arachnida</taxon>
        <taxon>Acari</taxon>
        <taxon>Parasitiformes</taxon>
        <taxon>Ixodida</taxon>
        <taxon>Ixodoidea</taxon>
        <taxon>Ixodidae</taxon>
        <taxon>Rhipicephalinae</taxon>
        <taxon>Dermacentor</taxon>
    </lineage>
</organism>
<comment type="caution">
    <text evidence="1">The sequence shown here is derived from an EMBL/GenBank/DDBJ whole genome shotgun (WGS) entry which is preliminary data.</text>
</comment>
<keyword evidence="2" id="KW-1185">Reference proteome</keyword>
<gene>
    <name evidence="1" type="ORF">HPB49_005130</name>
</gene>
<evidence type="ECO:0000313" key="2">
    <source>
        <dbReference type="Proteomes" id="UP000821865"/>
    </source>
</evidence>
<sequence length="332" mass="35526">MAAKCVLVPWPALLVVVYPWCLLVTAGQSHGLSFQAAAPPATCLHVPRREVLQGSSVSVPCAGADHDNGGQIRWYKEGKPVLPVQQGPLAINGSSLRLTQLGSADSGCYQCLRDNGRWSSYALEVIAFPSARIRWQLQDQWGPASSAAAGTTVLLSGTGSLLRVEALDRRHHGMKIRCTASRPVAGAASAAVTLDIYPGPTSRRAYKTKRRGPLVAGVPAELECVAWGSRPEPTLRWTLGGRPLASAFSHWDGRNVSTATVTLRPAPADNGRRLVCAASNARTPAIPPVQDSRRLDVHCKYAADIISILMTQAFLGDFEDKHPYAIPADSIV</sequence>
<dbReference type="EMBL" id="CM023476">
    <property type="protein sequence ID" value="KAH7940747.1"/>
    <property type="molecule type" value="Genomic_DNA"/>
</dbReference>
<evidence type="ECO:0000313" key="1">
    <source>
        <dbReference type="EMBL" id="KAH7940747.1"/>
    </source>
</evidence>